<dbReference type="EMBL" id="JABUKG010000018">
    <property type="protein sequence ID" value="MBY6322240.1"/>
    <property type="molecule type" value="Genomic_DNA"/>
</dbReference>
<accession>A0ABS7NXZ9</accession>
<dbReference type="SMART" id="SM00331">
    <property type="entry name" value="PP2C_SIG"/>
    <property type="match status" value="1"/>
</dbReference>
<sequence>MARRLFTRPVVGAAVGSLVDGADGPVLDALIAAAPRADDETPATSATVRLRTASGPVSADLAANRGPDATVRIAASVSGADRVRDRALAEALSARSATAAALTRSRDALVESERARASEHLEGAQIRSLATVLQRSLLPPVLASPPGMETAAYYHHASPDEVGGDFYDVFPLDGQAWGFFLGDVSGKGAGAAAVTSLTRYTLRAAAVFDRNPISVLQNLNAVLLPEFRGDDPRFCTVVYGTVVPSAEGAVVDLAGGGHPPPLHVRADGTARYVDDLLGGQLVGGLPTPHFTSHRLVLSPGDVLLLYSDGVTEARVGGGRYDDGGDFRTYVEDSAPTTATALVDHVTTLVEGFGDGLQDDAALLALGMPHGASSDR</sequence>
<dbReference type="Pfam" id="PF07228">
    <property type="entry name" value="SpoIIE"/>
    <property type="match status" value="1"/>
</dbReference>
<evidence type="ECO:0000256" key="1">
    <source>
        <dbReference type="ARBA" id="ARBA00022801"/>
    </source>
</evidence>
<dbReference type="PANTHER" id="PTHR43156:SF2">
    <property type="entry name" value="STAGE II SPORULATION PROTEIN E"/>
    <property type="match status" value="1"/>
</dbReference>
<dbReference type="SUPFAM" id="SSF81606">
    <property type="entry name" value="PP2C-like"/>
    <property type="match status" value="1"/>
</dbReference>
<protein>
    <submittedName>
        <fullName evidence="3">Serine/threonine-protein phosphatase</fullName>
    </submittedName>
</protein>
<feature type="domain" description="PPM-type phosphatase" evidence="2">
    <location>
        <begin position="148"/>
        <end position="367"/>
    </location>
</feature>
<evidence type="ECO:0000259" key="2">
    <source>
        <dbReference type="SMART" id="SM00331"/>
    </source>
</evidence>
<name>A0ABS7NXZ9_9NOCA</name>
<dbReference type="PANTHER" id="PTHR43156">
    <property type="entry name" value="STAGE II SPORULATION PROTEIN E-RELATED"/>
    <property type="match status" value="1"/>
</dbReference>
<gene>
    <name evidence="3" type="ORF">HQ605_15535</name>
</gene>
<evidence type="ECO:0000313" key="3">
    <source>
        <dbReference type="EMBL" id="MBY6322240.1"/>
    </source>
</evidence>
<dbReference type="InterPro" id="IPR036457">
    <property type="entry name" value="PPM-type-like_dom_sf"/>
</dbReference>
<dbReference type="InterPro" id="IPR052016">
    <property type="entry name" value="Bact_Sigma-Reg"/>
</dbReference>
<proteinExistence type="predicted"/>
<dbReference type="Proteomes" id="UP001520140">
    <property type="component" value="Unassembled WGS sequence"/>
</dbReference>
<dbReference type="InterPro" id="IPR001932">
    <property type="entry name" value="PPM-type_phosphatase-like_dom"/>
</dbReference>
<comment type="caution">
    <text evidence="3">The sequence shown here is derived from an EMBL/GenBank/DDBJ whole genome shotgun (WGS) entry which is preliminary data.</text>
</comment>
<dbReference type="Gene3D" id="3.60.40.10">
    <property type="entry name" value="PPM-type phosphatase domain"/>
    <property type="match status" value="1"/>
</dbReference>
<evidence type="ECO:0000313" key="4">
    <source>
        <dbReference type="Proteomes" id="UP001520140"/>
    </source>
</evidence>
<reference evidence="3 4" key="1">
    <citation type="submission" date="2020-06" db="EMBL/GenBank/DDBJ databases">
        <title>Taxonomy, biology and ecology of Rhodococcus bacteria occurring in California pistachio and other woody hosts as revealed by genome sequence analyses.</title>
        <authorList>
            <person name="Gai Y."/>
            <person name="Riely B."/>
        </authorList>
    </citation>
    <scope>NUCLEOTIDE SEQUENCE [LARGE SCALE GENOMIC DNA]</scope>
    <source>
        <strain evidence="3 4">BP-284</strain>
    </source>
</reference>
<organism evidence="3 4">
    <name type="scientific">Rhodococcoides kroppenstedtii</name>
    <dbReference type="NCBI Taxonomy" id="293050"/>
    <lineage>
        <taxon>Bacteria</taxon>
        <taxon>Bacillati</taxon>
        <taxon>Actinomycetota</taxon>
        <taxon>Actinomycetes</taxon>
        <taxon>Mycobacteriales</taxon>
        <taxon>Nocardiaceae</taxon>
        <taxon>Rhodococcoides</taxon>
    </lineage>
</organism>
<keyword evidence="4" id="KW-1185">Reference proteome</keyword>
<keyword evidence="1" id="KW-0378">Hydrolase</keyword>